<gene>
    <name evidence="1" type="ORF">TSTA_081080</name>
</gene>
<dbReference type="GeneID" id="8101413"/>
<evidence type="ECO:0000313" key="1">
    <source>
        <dbReference type="EMBL" id="EED20875.1"/>
    </source>
</evidence>
<keyword evidence="2" id="KW-1185">Reference proteome</keyword>
<dbReference type="EMBL" id="EQ962653">
    <property type="protein sequence ID" value="EED20875.1"/>
    <property type="molecule type" value="Genomic_DNA"/>
</dbReference>
<dbReference type="VEuPathDB" id="FungiDB:TSTA_081080"/>
<name>B8LZU3_TALSN</name>
<dbReference type="STRING" id="441959.B8LZU3"/>
<dbReference type="OrthoDB" id="4924025at2759"/>
<dbReference type="InParanoid" id="B8LZU3"/>
<dbReference type="PhylomeDB" id="B8LZU3"/>
<dbReference type="AlphaFoldDB" id="B8LZU3"/>
<dbReference type="RefSeq" id="XP_002477838.1">
    <property type="nucleotide sequence ID" value="XM_002477793.1"/>
</dbReference>
<organism evidence="1 2">
    <name type="scientific">Talaromyces stipitatus (strain ATCC 10500 / CBS 375.48 / QM 6759 / NRRL 1006)</name>
    <name type="common">Penicillium stipitatum</name>
    <dbReference type="NCBI Taxonomy" id="441959"/>
    <lineage>
        <taxon>Eukaryota</taxon>
        <taxon>Fungi</taxon>
        <taxon>Dikarya</taxon>
        <taxon>Ascomycota</taxon>
        <taxon>Pezizomycotina</taxon>
        <taxon>Eurotiomycetes</taxon>
        <taxon>Eurotiomycetidae</taxon>
        <taxon>Eurotiales</taxon>
        <taxon>Trichocomaceae</taxon>
        <taxon>Talaromyces</taxon>
        <taxon>Talaromyces sect. Talaromyces</taxon>
    </lineage>
</organism>
<accession>B8LZU3</accession>
<dbReference type="HOGENOM" id="CLU_2172768_0_0_1"/>
<sequence length="110" mass="12016">MYTAVSTWPDVASAVSQLTQFLLNLGPEHHNAADKVLCYLERHRAYALRLGGGRDFSVSTDTSFTDNTLDRKSSQAYIMTLFGGTIVITSTTEAKLLALAQGVKEGKYVL</sequence>
<proteinExistence type="predicted"/>
<dbReference type="Proteomes" id="UP000001745">
    <property type="component" value="Unassembled WGS sequence"/>
</dbReference>
<protein>
    <submittedName>
        <fullName evidence="1">Uncharacterized protein</fullName>
    </submittedName>
</protein>
<reference evidence="2" key="1">
    <citation type="journal article" date="2015" name="Genome Announc.">
        <title>Genome sequence of the AIDS-associated pathogen Penicillium marneffei (ATCC18224) and its near taxonomic relative Talaromyces stipitatus (ATCC10500).</title>
        <authorList>
            <person name="Nierman W.C."/>
            <person name="Fedorova-Abrams N.D."/>
            <person name="Andrianopoulos A."/>
        </authorList>
    </citation>
    <scope>NUCLEOTIDE SEQUENCE [LARGE SCALE GENOMIC DNA]</scope>
    <source>
        <strain evidence="2">ATCC 10500 / CBS 375.48 / QM 6759 / NRRL 1006</strain>
    </source>
</reference>
<evidence type="ECO:0000313" key="2">
    <source>
        <dbReference type="Proteomes" id="UP000001745"/>
    </source>
</evidence>